<dbReference type="InterPro" id="IPR006287">
    <property type="entry name" value="DJ-1"/>
</dbReference>
<evidence type="ECO:0000259" key="2">
    <source>
        <dbReference type="Pfam" id="PF01965"/>
    </source>
</evidence>
<accession>A0A0A5HYM3</accession>
<evidence type="ECO:0000313" key="4">
    <source>
        <dbReference type="Proteomes" id="UP000030451"/>
    </source>
</evidence>
<evidence type="ECO:0000256" key="1">
    <source>
        <dbReference type="ARBA" id="ARBA00022737"/>
    </source>
</evidence>
<dbReference type="InterPro" id="IPR050325">
    <property type="entry name" value="Prot/Nucl_acid_deglycase"/>
</dbReference>
<dbReference type="PANTHER" id="PTHR48094:SF12">
    <property type="entry name" value="PARKINSON DISEASE PROTEIN 7 HOMOLOG"/>
    <property type="match status" value="1"/>
</dbReference>
<dbReference type="PANTHER" id="PTHR48094">
    <property type="entry name" value="PROTEIN/NUCLEIC ACID DEGLYCASE DJ-1-RELATED"/>
    <property type="match status" value="1"/>
</dbReference>
<keyword evidence="1" id="KW-0677">Repeat</keyword>
<dbReference type="NCBIfam" id="TIGR01383">
    <property type="entry name" value="not_thiJ"/>
    <property type="match status" value="1"/>
</dbReference>
<dbReference type="OrthoDB" id="9803764at2"/>
<proteinExistence type="predicted"/>
<evidence type="ECO:0000313" key="3">
    <source>
        <dbReference type="EMBL" id="KGY08626.1"/>
    </source>
</evidence>
<dbReference type="AlphaFoldDB" id="A0A0A5HYM3"/>
<dbReference type="InterPro" id="IPR029062">
    <property type="entry name" value="Class_I_gatase-like"/>
</dbReference>
<sequence length="201" mass="22065">MNKKVLIPIAPGTEEMEAVTIIDMMVRAGYDVVVASADFDGQLTMKASRGVTLTAECKLVDVADDEFDAVILPGGVEGSETFRDSTVLVEIVRQQMYEGKLLAAICAAPAIVLLHHNLYTEALMTCHPSFQDQISEKYRRVKRVTYDINHNLLTSQGPGTALEFAMEIIINLSGKAHAWSVAEPMVTIPTLQYHKLGDEDV</sequence>
<feature type="domain" description="DJ-1/PfpI" evidence="2">
    <location>
        <begin position="3"/>
        <end position="169"/>
    </location>
</feature>
<dbReference type="GO" id="GO:0005737">
    <property type="term" value="C:cytoplasm"/>
    <property type="evidence" value="ECO:0007669"/>
    <property type="project" value="TreeGrafter"/>
</dbReference>
<dbReference type="RefSeq" id="WP_038190785.1">
    <property type="nucleotide sequence ID" value="NZ_JRWP01000019.1"/>
</dbReference>
<comment type="caution">
    <text evidence="3">The sequence shown here is derived from an EMBL/GenBank/DDBJ whole genome shotgun (WGS) entry which is preliminary data.</text>
</comment>
<name>A0A0A5HYM3_PHOS4</name>
<reference evidence="3 4" key="1">
    <citation type="submission" date="2014-10" db="EMBL/GenBank/DDBJ databases">
        <title>Genome sequencing of Vibrio sinaloensis T08.</title>
        <authorList>
            <person name="Chan K.-G."/>
            <person name="Mohamad N.I."/>
        </authorList>
    </citation>
    <scope>NUCLEOTIDE SEQUENCE [LARGE SCALE GENOMIC DNA]</scope>
    <source>
        <strain evidence="3 4">T08</strain>
    </source>
</reference>
<dbReference type="FunFam" id="3.40.50.880:FF:000015">
    <property type="entry name" value="Protein DJ-1 homolog C"/>
    <property type="match status" value="1"/>
</dbReference>
<dbReference type="Pfam" id="PF01965">
    <property type="entry name" value="DJ-1_PfpI"/>
    <property type="match status" value="1"/>
</dbReference>
<organism evidence="3 4">
    <name type="scientific">Photobacterium sp. (strain ATCC 43367)</name>
    <dbReference type="NCBI Taxonomy" id="379097"/>
    <lineage>
        <taxon>Bacteria</taxon>
        <taxon>Pseudomonadati</taxon>
        <taxon>Pseudomonadota</taxon>
        <taxon>Gammaproteobacteria</taxon>
        <taxon>Vibrionales</taxon>
        <taxon>Vibrionaceae</taxon>
        <taxon>Vibrio</taxon>
        <taxon>Vibrio oreintalis group</taxon>
    </lineage>
</organism>
<protein>
    <submittedName>
        <fullName evidence="3">Oxidative-stress-resistance chaperone</fullName>
    </submittedName>
</protein>
<gene>
    <name evidence="3" type="ORF">NM06_10625</name>
</gene>
<dbReference type="STRING" id="379097.SE23_11720"/>
<dbReference type="SUPFAM" id="SSF52317">
    <property type="entry name" value="Class I glutamine amidotransferase-like"/>
    <property type="match status" value="1"/>
</dbReference>
<dbReference type="Gene3D" id="3.40.50.880">
    <property type="match status" value="1"/>
</dbReference>
<dbReference type="InterPro" id="IPR002818">
    <property type="entry name" value="DJ-1/PfpI"/>
</dbReference>
<dbReference type="EMBL" id="JRWP01000019">
    <property type="protein sequence ID" value="KGY08626.1"/>
    <property type="molecule type" value="Genomic_DNA"/>
</dbReference>
<dbReference type="Proteomes" id="UP000030451">
    <property type="component" value="Unassembled WGS sequence"/>
</dbReference>
<dbReference type="CDD" id="cd03135">
    <property type="entry name" value="GATase1_DJ-1"/>
    <property type="match status" value="1"/>
</dbReference>